<keyword evidence="1" id="KW-0802">TPR repeat</keyword>
<dbReference type="InterPro" id="IPR019734">
    <property type="entry name" value="TPR_rpt"/>
</dbReference>
<evidence type="ECO:0000313" key="4">
    <source>
        <dbReference type="Proteomes" id="UP001142648"/>
    </source>
</evidence>
<proteinExistence type="predicted"/>
<feature type="signal peptide" evidence="2">
    <location>
        <begin position="1"/>
        <end position="16"/>
    </location>
</feature>
<dbReference type="EMBL" id="JAOAMV010000005">
    <property type="protein sequence ID" value="MCT2559503.1"/>
    <property type="molecule type" value="Genomic_DNA"/>
</dbReference>
<evidence type="ECO:0008006" key="5">
    <source>
        <dbReference type="Google" id="ProtNLM"/>
    </source>
</evidence>
<evidence type="ECO:0000313" key="3">
    <source>
        <dbReference type="EMBL" id="MCT2559503.1"/>
    </source>
</evidence>
<accession>A0A9X3ALS5</accession>
<sequence length="120" mass="12324">MSIALFALAALAQAPAGTSVDVAYEALAAGDDAAAVAQLEPNFRASDPAALINLGVAYARQGNTARARAMFERVIGASDRYDLETAAGAWVDSRALAFKALAALDRGALAPTTTTRTALR</sequence>
<dbReference type="AlphaFoldDB" id="A0A9X3ALS5"/>
<keyword evidence="4" id="KW-1185">Reference proteome</keyword>
<dbReference type="InterPro" id="IPR011990">
    <property type="entry name" value="TPR-like_helical_dom_sf"/>
</dbReference>
<dbReference type="Gene3D" id="1.25.40.10">
    <property type="entry name" value="Tetratricopeptide repeat domain"/>
    <property type="match status" value="1"/>
</dbReference>
<dbReference type="Proteomes" id="UP001142648">
    <property type="component" value="Unassembled WGS sequence"/>
</dbReference>
<gene>
    <name evidence="3" type="ORF">N0B51_10985</name>
</gene>
<dbReference type="SUPFAM" id="SSF48452">
    <property type="entry name" value="TPR-like"/>
    <property type="match status" value="1"/>
</dbReference>
<protein>
    <recommendedName>
        <fullName evidence="5">Tetratricopeptide repeat protein</fullName>
    </recommendedName>
</protein>
<name>A0A9X3ALS5_9SPHN</name>
<dbReference type="RefSeq" id="WP_259962404.1">
    <property type="nucleotide sequence ID" value="NZ_JAOAMV010000005.1"/>
</dbReference>
<feature type="repeat" description="TPR" evidence="1">
    <location>
        <begin position="48"/>
        <end position="81"/>
    </location>
</feature>
<keyword evidence="2" id="KW-0732">Signal</keyword>
<feature type="chain" id="PRO_5040989082" description="Tetratricopeptide repeat protein" evidence="2">
    <location>
        <begin position="17"/>
        <end position="120"/>
    </location>
</feature>
<organism evidence="3 4">
    <name type="scientific">Tsuneonella litorea</name>
    <dbReference type="NCBI Taxonomy" id="2976475"/>
    <lineage>
        <taxon>Bacteria</taxon>
        <taxon>Pseudomonadati</taxon>
        <taxon>Pseudomonadota</taxon>
        <taxon>Alphaproteobacteria</taxon>
        <taxon>Sphingomonadales</taxon>
        <taxon>Erythrobacteraceae</taxon>
        <taxon>Tsuneonella</taxon>
    </lineage>
</organism>
<reference evidence="3" key="1">
    <citation type="submission" date="2022-09" db="EMBL/GenBank/DDBJ databases">
        <title>The genome sequence of Tsuneonella sp. YG55.</title>
        <authorList>
            <person name="Liu Y."/>
        </authorList>
    </citation>
    <scope>NUCLEOTIDE SEQUENCE</scope>
    <source>
        <strain evidence="3">YG55</strain>
    </source>
</reference>
<evidence type="ECO:0000256" key="2">
    <source>
        <dbReference type="SAM" id="SignalP"/>
    </source>
</evidence>
<comment type="caution">
    <text evidence="3">The sequence shown here is derived from an EMBL/GenBank/DDBJ whole genome shotgun (WGS) entry which is preliminary data.</text>
</comment>
<dbReference type="PROSITE" id="PS50005">
    <property type="entry name" value="TPR"/>
    <property type="match status" value="1"/>
</dbReference>
<evidence type="ECO:0000256" key="1">
    <source>
        <dbReference type="PROSITE-ProRule" id="PRU00339"/>
    </source>
</evidence>